<dbReference type="AlphaFoldDB" id="A0AAD9GM13"/>
<accession>A0AAD9GM13</accession>
<protein>
    <submittedName>
        <fullName evidence="2">Dynein heavy chain domain-containing protein 1</fullName>
    </submittedName>
</protein>
<proteinExistence type="predicted"/>
<evidence type="ECO:0000313" key="2">
    <source>
        <dbReference type="EMBL" id="KAK1941294.1"/>
    </source>
</evidence>
<comment type="caution">
    <text evidence="2">The sequence shown here is derived from an EMBL/GenBank/DDBJ whole genome shotgun (WGS) entry which is preliminary data.</text>
</comment>
<feature type="region of interest" description="Disordered" evidence="1">
    <location>
        <begin position="1"/>
        <end position="22"/>
    </location>
</feature>
<gene>
    <name evidence="2" type="ORF">P3T76_007160</name>
</gene>
<dbReference type="Proteomes" id="UP001259832">
    <property type="component" value="Unassembled WGS sequence"/>
</dbReference>
<feature type="region of interest" description="Disordered" evidence="1">
    <location>
        <begin position="37"/>
        <end position="71"/>
    </location>
</feature>
<feature type="compositionally biased region" description="Polar residues" evidence="1">
    <location>
        <begin position="114"/>
        <end position="129"/>
    </location>
</feature>
<organism evidence="2 3">
    <name type="scientific">Phytophthora citrophthora</name>
    <dbReference type="NCBI Taxonomy" id="4793"/>
    <lineage>
        <taxon>Eukaryota</taxon>
        <taxon>Sar</taxon>
        <taxon>Stramenopiles</taxon>
        <taxon>Oomycota</taxon>
        <taxon>Peronosporomycetes</taxon>
        <taxon>Peronosporales</taxon>
        <taxon>Peronosporaceae</taxon>
        <taxon>Phytophthora</taxon>
    </lineage>
</organism>
<evidence type="ECO:0000256" key="1">
    <source>
        <dbReference type="SAM" id="MobiDB-lite"/>
    </source>
</evidence>
<feature type="compositionally biased region" description="Basic and acidic residues" evidence="1">
    <location>
        <begin position="138"/>
        <end position="156"/>
    </location>
</feature>
<reference evidence="2" key="1">
    <citation type="submission" date="2023-08" db="EMBL/GenBank/DDBJ databases">
        <title>Reference Genome Resource for the Citrus Pathogen Phytophthora citrophthora.</title>
        <authorList>
            <person name="Moller H."/>
            <person name="Coetzee B."/>
            <person name="Rose L.J."/>
            <person name="Van Niekerk J.M."/>
        </authorList>
    </citation>
    <scope>NUCLEOTIDE SEQUENCE</scope>
    <source>
        <strain evidence="2">STE-U-9442</strain>
    </source>
</reference>
<feature type="compositionally biased region" description="Basic and acidic residues" evidence="1">
    <location>
        <begin position="168"/>
        <end position="189"/>
    </location>
</feature>
<name>A0AAD9GM13_9STRA</name>
<sequence length="429" mass="47542">MEKRSVKSPRPRPPQPTGNSVYDLTLDATFEFDGGSGFGSSLPSNKPMQAVPGARAAMKSPMAVERDKSDGHKFTFTTAEEYTSPKKIPVFPGTLYSPEKKIKRVRAKPPPQSPKQTQVTSQVAKTVDTSPAPAWEGDAGRSKRESSPRRFLRDTLARSFGEEDGGDEEKTAVNQRDRQPSVIGHHDPATGRSSVVVADAAAEAAAESATAFLKSGEDAIAFFARNGSDSEIKFVHLNRAETGLAFRPYDLVVVAQDDVTPNEHFTMSSSGLVHVSVGSPSEFIALAEWMRQSTMFNVLTSLRFFRHYLVNKAFSLWCANVRYKLYCRQRKRLSAKLFLAKESFCTPLLQVKKVMSTELMGVVLLDLRAQKTYESSAFVEYQGTKRAEGSKQFELCIEKLQGIIQRVCSDVKNLTKTSTLDIYSHEKMT</sequence>
<feature type="region of interest" description="Disordered" evidence="1">
    <location>
        <begin position="87"/>
        <end position="191"/>
    </location>
</feature>
<dbReference type="EMBL" id="JASMQC010000012">
    <property type="protein sequence ID" value="KAK1941294.1"/>
    <property type="molecule type" value="Genomic_DNA"/>
</dbReference>
<feature type="compositionally biased region" description="Basic residues" evidence="1">
    <location>
        <begin position="1"/>
        <end position="10"/>
    </location>
</feature>
<keyword evidence="3" id="KW-1185">Reference proteome</keyword>
<evidence type="ECO:0000313" key="3">
    <source>
        <dbReference type="Proteomes" id="UP001259832"/>
    </source>
</evidence>